<protein>
    <recommendedName>
        <fullName evidence="4">Cohesin domain-containing protein</fullName>
    </recommendedName>
</protein>
<name>A0A1F5Z077_9BACT</name>
<evidence type="ECO:0000313" key="3">
    <source>
        <dbReference type="Proteomes" id="UP000177354"/>
    </source>
</evidence>
<sequence>MADGSLKRVYPFPLRNPRLNELYENKKEQDFKNANRRKIGLKDIIVLFSFVIASITVLTSVRVATQLQETRTKAKANQVKINLFPKKLEIETGQHFALIPQAVTAENKKISSLSFSLVFDPSYLILTGINTDVINYFTLTGQTAFDQANSGGKLQMQFESNDPGSAPGGTVSLPQLQFVSLREGRSSVYLEVSEMKVVFTSGDIAELEMDGLSEITSKP</sequence>
<comment type="caution">
    <text evidence="2">The sequence shown here is derived from an EMBL/GenBank/DDBJ whole genome shotgun (WGS) entry which is preliminary data.</text>
</comment>
<organism evidence="2 3">
    <name type="scientific">Candidatus Gottesmanbacteria bacterium RIFCSPHIGHO2_01_FULL_40_15</name>
    <dbReference type="NCBI Taxonomy" id="1798376"/>
    <lineage>
        <taxon>Bacteria</taxon>
        <taxon>Candidatus Gottesmaniibacteriota</taxon>
    </lineage>
</organism>
<evidence type="ECO:0000256" key="1">
    <source>
        <dbReference type="SAM" id="Phobius"/>
    </source>
</evidence>
<keyword evidence="1" id="KW-0812">Transmembrane</keyword>
<evidence type="ECO:0000313" key="2">
    <source>
        <dbReference type="EMBL" id="OGG05587.1"/>
    </source>
</evidence>
<proteinExistence type="predicted"/>
<feature type="transmembrane region" description="Helical" evidence="1">
    <location>
        <begin position="44"/>
        <end position="64"/>
    </location>
</feature>
<dbReference type="AlphaFoldDB" id="A0A1F5Z077"/>
<gene>
    <name evidence="2" type="ORF">A2777_03405</name>
</gene>
<dbReference type="Proteomes" id="UP000177354">
    <property type="component" value="Unassembled WGS sequence"/>
</dbReference>
<keyword evidence="1" id="KW-1133">Transmembrane helix</keyword>
<reference evidence="2 3" key="1">
    <citation type="journal article" date="2016" name="Nat. Commun.">
        <title>Thousands of microbial genomes shed light on interconnected biogeochemical processes in an aquifer system.</title>
        <authorList>
            <person name="Anantharaman K."/>
            <person name="Brown C.T."/>
            <person name="Hug L.A."/>
            <person name="Sharon I."/>
            <person name="Castelle C.J."/>
            <person name="Probst A.J."/>
            <person name="Thomas B.C."/>
            <person name="Singh A."/>
            <person name="Wilkins M.J."/>
            <person name="Karaoz U."/>
            <person name="Brodie E.L."/>
            <person name="Williams K.H."/>
            <person name="Hubbard S.S."/>
            <person name="Banfield J.F."/>
        </authorList>
    </citation>
    <scope>NUCLEOTIDE SEQUENCE [LARGE SCALE GENOMIC DNA]</scope>
</reference>
<keyword evidence="1" id="KW-0472">Membrane</keyword>
<accession>A0A1F5Z077</accession>
<dbReference type="EMBL" id="MFJF01000029">
    <property type="protein sequence ID" value="OGG05587.1"/>
    <property type="molecule type" value="Genomic_DNA"/>
</dbReference>
<evidence type="ECO:0008006" key="4">
    <source>
        <dbReference type="Google" id="ProtNLM"/>
    </source>
</evidence>